<dbReference type="GO" id="GO:0004499">
    <property type="term" value="F:N,N-dimethylaniline monooxygenase activity"/>
    <property type="evidence" value="ECO:0007669"/>
    <property type="project" value="InterPro"/>
</dbReference>
<evidence type="ECO:0000256" key="6">
    <source>
        <dbReference type="RuleBase" id="RU361177"/>
    </source>
</evidence>
<dbReference type="InterPro" id="IPR020946">
    <property type="entry name" value="Flavin_mOase-like"/>
</dbReference>
<dbReference type="Pfam" id="PF00743">
    <property type="entry name" value="FMO-like"/>
    <property type="match status" value="1"/>
</dbReference>
<dbReference type="GO" id="GO:0050661">
    <property type="term" value="F:NADP binding"/>
    <property type="evidence" value="ECO:0007669"/>
    <property type="project" value="InterPro"/>
</dbReference>
<keyword evidence="2 6" id="KW-0285">Flavoprotein</keyword>
<dbReference type="PRINTS" id="PR00370">
    <property type="entry name" value="FMOXYGENASE"/>
</dbReference>
<proteinExistence type="inferred from homology"/>
<name>A0A2B4SW20_STYPI</name>
<dbReference type="Gene3D" id="3.50.50.60">
    <property type="entry name" value="FAD/NAD(P)-binding domain"/>
    <property type="match status" value="5"/>
</dbReference>
<evidence type="ECO:0000256" key="5">
    <source>
        <dbReference type="ARBA" id="ARBA00023002"/>
    </source>
</evidence>
<organism evidence="7 8">
    <name type="scientific">Stylophora pistillata</name>
    <name type="common">Smooth cauliflower coral</name>
    <dbReference type="NCBI Taxonomy" id="50429"/>
    <lineage>
        <taxon>Eukaryota</taxon>
        <taxon>Metazoa</taxon>
        <taxon>Cnidaria</taxon>
        <taxon>Anthozoa</taxon>
        <taxon>Hexacorallia</taxon>
        <taxon>Scleractinia</taxon>
        <taxon>Astrocoeniina</taxon>
        <taxon>Pocilloporidae</taxon>
        <taxon>Stylophora</taxon>
    </lineage>
</organism>
<evidence type="ECO:0000256" key="2">
    <source>
        <dbReference type="ARBA" id="ARBA00022630"/>
    </source>
</evidence>
<keyword evidence="6 7" id="KW-0503">Monooxygenase</keyword>
<dbReference type="PANTHER" id="PTHR23023">
    <property type="entry name" value="DIMETHYLANILINE MONOOXYGENASE"/>
    <property type="match status" value="1"/>
</dbReference>
<keyword evidence="4" id="KW-0521">NADP</keyword>
<keyword evidence="3 6" id="KW-0274">FAD</keyword>
<dbReference type="AlphaFoldDB" id="A0A2B4SW20"/>
<evidence type="ECO:0000256" key="4">
    <source>
        <dbReference type="ARBA" id="ARBA00022857"/>
    </source>
</evidence>
<dbReference type="OrthoDB" id="66881at2759"/>
<dbReference type="GO" id="GO:0050660">
    <property type="term" value="F:flavin adenine dinucleotide binding"/>
    <property type="evidence" value="ECO:0007669"/>
    <property type="project" value="InterPro"/>
</dbReference>
<sequence>MSESDSIFHDVTVIGAVWSGLMACCVQKPNRVLEKTLLKDFDGKLYHSSELKSFVPEHKGKRVMLIGGGETASDIVEAEHGGLKVICDQRTDVKLRRRPSSYKRISSKVICKQSKINIMSESDSIFHDVTIIGAGWSGLMACKYMREFGLSVATLEKRSEIGGLWCFSEDPNIVTVMQTTKTTSSSSVTEMSDFPMPEEIGCFPKHADVLAYLKSYCDEFKLWPHIRLDHGVKTAEKRENLWRIECENGSVFTSKFLIICTGCVQKPNRVLEKTLLKDFDGKIYHSSELKSFVPEHKGKRVMLIGGGETASDVVEEWCDNVDRLIWSIPRGMHFFRKFAKILPNRQPQVLDKASSRAMKFIAPFLKGKPGLAWVCKWTSNGSLLAYQGHGIPEWKNNAKFFHCFINKNGHVLDVVDYNRCIPKGAIENVKGNKVQFCDGTEEEVDVIIQCTGYKAEFPMLPTEINTVPLTHNYKYLFNVEDPTLAFIGYVRPVLGSLITLAEIQSFYTAKVFSGLCELPSRDERQRIAVKDKLFWDDHFKDSSRRLSTLVEAYTYGDDIAKSCGIYPDFMAMFKRNPREAMTALCAPYDSCSFRLNQFDYQQKALLHLRYHMSETFSPTHLLLILFMRLIWFDFWLDVLGEIKYKIQCAGWWKKIRDCRPIRFLDWCWQAPKRWLFDNKTRA</sequence>
<dbReference type="InterPro" id="IPR050346">
    <property type="entry name" value="FMO-like"/>
</dbReference>
<keyword evidence="8" id="KW-1185">Reference proteome</keyword>
<dbReference type="EMBL" id="LSMT01000020">
    <property type="protein sequence ID" value="PFX32647.1"/>
    <property type="molecule type" value="Genomic_DNA"/>
</dbReference>
<evidence type="ECO:0000256" key="1">
    <source>
        <dbReference type="ARBA" id="ARBA00009183"/>
    </source>
</evidence>
<comment type="cofactor">
    <cofactor evidence="6">
        <name>FAD</name>
        <dbReference type="ChEBI" id="CHEBI:57692"/>
    </cofactor>
</comment>
<comment type="similarity">
    <text evidence="1 6">Belongs to the FMO family.</text>
</comment>
<comment type="caution">
    <text evidence="7">The sequence shown here is derived from an EMBL/GenBank/DDBJ whole genome shotgun (WGS) entry which is preliminary data.</text>
</comment>
<dbReference type="InterPro" id="IPR000960">
    <property type="entry name" value="Flavin_mOase"/>
</dbReference>
<dbReference type="EC" id="1.-.-.-" evidence="6"/>
<evidence type="ECO:0000256" key="3">
    <source>
        <dbReference type="ARBA" id="ARBA00022827"/>
    </source>
</evidence>
<keyword evidence="5 6" id="KW-0560">Oxidoreductase</keyword>
<protein>
    <recommendedName>
        <fullName evidence="6">Flavin-containing monooxygenase</fullName>
        <ecNumber evidence="6">1.-.-.-</ecNumber>
    </recommendedName>
</protein>
<evidence type="ECO:0000313" key="8">
    <source>
        <dbReference type="Proteomes" id="UP000225706"/>
    </source>
</evidence>
<accession>A0A2B4SW20</accession>
<gene>
    <name evidence="7" type="primary">FMO2</name>
    <name evidence="7" type="ORF">AWC38_SpisGene2497</name>
</gene>
<dbReference type="Proteomes" id="UP000225706">
    <property type="component" value="Unassembled WGS sequence"/>
</dbReference>
<dbReference type="SUPFAM" id="SSF51905">
    <property type="entry name" value="FAD/NAD(P)-binding domain"/>
    <property type="match status" value="2"/>
</dbReference>
<dbReference type="InterPro" id="IPR036188">
    <property type="entry name" value="FAD/NAD-bd_sf"/>
</dbReference>
<evidence type="ECO:0000313" key="7">
    <source>
        <dbReference type="EMBL" id="PFX32647.1"/>
    </source>
</evidence>
<reference evidence="8" key="1">
    <citation type="journal article" date="2017" name="bioRxiv">
        <title>Comparative analysis of the genomes of Stylophora pistillata and Acropora digitifera provides evidence for extensive differences between species of corals.</title>
        <authorList>
            <person name="Voolstra C.R."/>
            <person name="Li Y."/>
            <person name="Liew Y.J."/>
            <person name="Baumgarten S."/>
            <person name="Zoccola D."/>
            <person name="Flot J.-F."/>
            <person name="Tambutte S."/>
            <person name="Allemand D."/>
            <person name="Aranda M."/>
        </authorList>
    </citation>
    <scope>NUCLEOTIDE SEQUENCE [LARGE SCALE GENOMIC DNA]</scope>
</reference>